<accession>V4KZZ7</accession>
<evidence type="ECO:0000256" key="2">
    <source>
        <dbReference type="ARBA" id="ARBA00022517"/>
    </source>
</evidence>
<dbReference type="FunFam" id="3.30.420.140:FF:000009">
    <property type="entry name" value="Holliday junction resolvase"/>
    <property type="match status" value="1"/>
</dbReference>
<dbReference type="Pfam" id="PF03652">
    <property type="entry name" value="RuvX"/>
    <property type="match status" value="1"/>
</dbReference>
<keyword evidence="2" id="KW-0690">Ribosome biogenesis</keyword>
<evidence type="ECO:0000256" key="3">
    <source>
        <dbReference type="ARBA" id="ARBA00022722"/>
    </source>
</evidence>
<keyword evidence="3" id="KW-0540">Nuclease</keyword>
<dbReference type="AlphaFoldDB" id="V4KZZ7"/>
<evidence type="ECO:0000259" key="5">
    <source>
        <dbReference type="SMART" id="SM00732"/>
    </source>
</evidence>
<dbReference type="HAMAP" id="MF_00651">
    <property type="entry name" value="Nuclease_YqgF"/>
    <property type="match status" value="1"/>
</dbReference>
<dbReference type="PANTHER" id="PTHR33317">
    <property type="entry name" value="POLYNUCLEOTIDYL TRANSFERASE, RIBONUCLEASE H-LIKE SUPERFAMILY PROTEIN"/>
    <property type="match status" value="1"/>
</dbReference>
<dbReference type="GO" id="GO:0016787">
    <property type="term" value="F:hydrolase activity"/>
    <property type="evidence" value="ECO:0007669"/>
    <property type="project" value="UniProtKB-KW"/>
</dbReference>
<dbReference type="Proteomes" id="UP000030689">
    <property type="component" value="Unassembled WGS sequence"/>
</dbReference>
<gene>
    <name evidence="6" type="ORF">EUTSA_v10008640mg</name>
</gene>
<dbReference type="Gramene" id="ESQ35607">
    <property type="protein sequence ID" value="ESQ35607"/>
    <property type="gene ID" value="EUTSA_v10008640mg"/>
</dbReference>
<dbReference type="GO" id="GO:0004518">
    <property type="term" value="F:nuclease activity"/>
    <property type="evidence" value="ECO:0007669"/>
    <property type="project" value="UniProtKB-KW"/>
</dbReference>
<dbReference type="STRING" id="72664.V4KZZ7"/>
<dbReference type="InterPro" id="IPR005227">
    <property type="entry name" value="YqgF"/>
</dbReference>
<dbReference type="SUPFAM" id="SSF53098">
    <property type="entry name" value="Ribonuclease H-like"/>
    <property type="match status" value="1"/>
</dbReference>
<dbReference type="SMART" id="SM00732">
    <property type="entry name" value="YqgFc"/>
    <property type="match status" value="1"/>
</dbReference>
<dbReference type="PANTHER" id="PTHR33317:SF4">
    <property type="entry name" value="POLYNUCLEOTIDYL TRANSFERASE, RIBONUCLEASE H-LIKE SUPERFAMILY PROTEIN"/>
    <property type="match status" value="1"/>
</dbReference>
<dbReference type="eggNOG" id="KOG0228">
    <property type="taxonomic scope" value="Eukaryota"/>
</dbReference>
<dbReference type="NCBIfam" id="TIGR00250">
    <property type="entry name" value="RNAse_H_YqgF"/>
    <property type="match status" value="1"/>
</dbReference>
<organism evidence="6 7">
    <name type="scientific">Eutrema salsugineum</name>
    <name type="common">Saltwater cress</name>
    <name type="synonym">Sisymbrium salsugineum</name>
    <dbReference type="NCBI Taxonomy" id="72664"/>
    <lineage>
        <taxon>Eukaryota</taxon>
        <taxon>Viridiplantae</taxon>
        <taxon>Streptophyta</taxon>
        <taxon>Embryophyta</taxon>
        <taxon>Tracheophyta</taxon>
        <taxon>Spermatophyta</taxon>
        <taxon>Magnoliopsida</taxon>
        <taxon>eudicotyledons</taxon>
        <taxon>Gunneridae</taxon>
        <taxon>Pentapetalae</taxon>
        <taxon>rosids</taxon>
        <taxon>malvids</taxon>
        <taxon>Brassicales</taxon>
        <taxon>Brassicaceae</taxon>
        <taxon>Eutremeae</taxon>
        <taxon>Eutrema</taxon>
    </lineage>
</organism>
<dbReference type="OrthoDB" id="430851at2759"/>
<dbReference type="InterPro" id="IPR012337">
    <property type="entry name" value="RNaseH-like_sf"/>
</dbReference>
<keyword evidence="7" id="KW-1185">Reference proteome</keyword>
<dbReference type="CDD" id="cd16964">
    <property type="entry name" value="YqgF"/>
    <property type="match status" value="1"/>
</dbReference>
<evidence type="ECO:0000256" key="4">
    <source>
        <dbReference type="ARBA" id="ARBA00022801"/>
    </source>
</evidence>
<dbReference type="Gene3D" id="3.30.420.140">
    <property type="entry name" value="YqgF/RNase H-like domain"/>
    <property type="match status" value="1"/>
</dbReference>
<dbReference type="GO" id="GO:0000967">
    <property type="term" value="P:rRNA 5'-end processing"/>
    <property type="evidence" value="ECO:0007669"/>
    <property type="project" value="TreeGrafter"/>
</dbReference>
<dbReference type="OMA" id="DFMIDMG"/>
<evidence type="ECO:0000313" key="7">
    <source>
        <dbReference type="Proteomes" id="UP000030689"/>
    </source>
</evidence>
<feature type="domain" description="YqgF/RNase H-like" evidence="5">
    <location>
        <begin position="65"/>
        <end position="165"/>
    </location>
</feature>
<reference evidence="6 7" key="1">
    <citation type="journal article" date="2013" name="Front. Plant Sci.">
        <title>The Reference Genome of the Halophytic Plant Eutrema salsugineum.</title>
        <authorList>
            <person name="Yang R."/>
            <person name="Jarvis D.E."/>
            <person name="Chen H."/>
            <person name="Beilstein M.A."/>
            <person name="Grimwood J."/>
            <person name="Jenkins J."/>
            <person name="Shu S."/>
            <person name="Prochnik S."/>
            <person name="Xin M."/>
            <person name="Ma C."/>
            <person name="Schmutz J."/>
            <person name="Wing R.A."/>
            <person name="Mitchell-Olds T."/>
            <person name="Schumaker K.S."/>
            <person name="Wang X."/>
        </authorList>
    </citation>
    <scope>NUCLEOTIDE SEQUENCE [LARGE SCALE GENOMIC DNA]</scope>
</reference>
<dbReference type="KEGG" id="eus:EUTSA_v10008640mg"/>
<sequence>MCSLQYSSSIEISFETQKFVKIPLFPRLYPIRSRNYPLVLRAATSNEEIPPNAVRRKIDPDWRGGFSLGVDLGLSRTGIAISKGYTVRPLTVLKSRGQKLETRLLEIAEEEEVDEFIIGLPRSSDGKETIQSNKVRSVAGRLAVQAAEKGWRVYVLDEHGTSSEASDRMIVMGLRKIERQNREDAFAAVILLERYFSTQGLGTEIILPKSLDLQEKIKKGALVDPDFLPEKLEEYYTF</sequence>
<dbReference type="EMBL" id="KI517683">
    <property type="protein sequence ID" value="ESQ35607.1"/>
    <property type="molecule type" value="Genomic_DNA"/>
</dbReference>
<keyword evidence="1" id="KW-0963">Cytoplasm</keyword>
<dbReference type="InterPro" id="IPR037027">
    <property type="entry name" value="YqgF/RNaseH-like_dom_sf"/>
</dbReference>
<evidence type="ECO:0000256" key="1">
    <source>
        <dbReference type="ARBA" id="ARBA00022490"/>
    </source>
</evidence>
<dbReference type="InterPro" id="IPR006641">
    <property type="entry name" value="YqgF/RNaseH-like_dom"/>
</dbReference>
<proteinExistence type="inferred from homology"/>
<protein>
    <recommendedName>
        <fullName evidence="5">YqgF/RNase H-like domain-containing protein</fullName>
    </recommendedName>
</protein>
<evidence type="ECO:0000313" key="6">
    <source>
        <dbReference type="EMBL" id="ESQ35607.1"/>
    </source>
</evidence>
<name>V4KZZ7_EUTSA</name>
<keyword evidence="4" id="KW-0378">Hydrolase</keyword>